<evidence type="ECO:0000313" key="1">
    <source>
        <dbReference type="EMBL" id="OLP74648.1"/>
    </source>
</evidence>
<gene>
    <name evidence="1" type="ORF">AK812_SmicGene45755</name>
</gene>
<proteinExistence type="predicted"/>
<keyword evidence="2" id="KW-1185">Reference proteome</keyword>
<reference evidence="1 2" key="1">
    <citation type="submission" date="2016-02" db="EMBL/GenBank/DDBJ databases">
        <title>Genome analysis of coral dinoflagellate symbionts highlights evolutionary adaptations to a symbiotic lifestyle.</title>
        <authorList>
            <person name="Aranda M."/>
            <person name="Li Y."/>
            <person name="Liew Y.J."/>
            <person name="Baumgarten S."/>
            <person name="Simakov O."/>
            <person name="Wilson M."/>
            <person name="Piel J."/>
            <person name="Ashoor H."/>
            <person name="Bougouffa S."/>
            <person name="Bajic V.B."/>
            <person name="Ryu T."/>
            <person name="Ravasi T."/>
            <person name="Bayer T."/>
            <person name="Micklem G."/>
            <person name="Kim H."/>
            <person name="Bhak J."/>
            <person name="Lajeunesse T.C."/>
            <person name="Voolstra C.R."/>
        </authorList>
    </citation>
    <scope>NUCLEOTIDE SEQUENCE [LARGE SCALE GENOMIC DNA]</scope>
    <source>
        <strain evidence="1 2">CCMP2467</strain>
    </source>
</reference>
<protein>
    <submittedName>
        <fullName evidence="1">Uncharacterized protein</fullName>
    </submittedName>
</protein>
<dbReference type="EMBL" id="LSRX01003401">
    <property type="protein sequence ID" value="OLP74648.1"/>
    <property type="molecule type" value="Genomic_DNA"/>
</dbReference>
<feature type="non-terminal residue" evidence="1">
    <location>
        <position position="111"/>
    </location>
</feature>
<evidence type="ECO:0000313" key="2">
    <source>
        <dbReference type="Proteomes" id="UP000186817"/>
    </source>
</evidence>
<accession>A0A1Q9BVC4</accession>
<dbReference type="Proteomes" id="UP000186817">
    <property type="component" value="Unassembled WGS sequence"/>
</dbReference>
<name>A0A1Q9BVC4_SYMMI</name>
<dbReference type="AlphaFoldDB" id="A0A1Q9BVC4"/>
<organism evidence="1 2">
    <name type="scientific">Symbiodinium microadriaticum</name>
    <name type="common">Dinoflagellate</name>
    <name type="synonym">Zooxanthella microadriatica</name>
    <dbReference type="NCBI Taxonomy" id="2951"/>
    <lineage>
        <taxon>Eukaryota</taxon>
        <taxon>Sar</taxon>
        <taxon>Alveolata</taxon>
        <taxon>Dinophyceae</taxon>
        <taxon>Suessiales</taxon>
        <taxon>Symbiodiniaceae</taxon>
        <taxon>Symbiodinium</taxon>
    </lineage>
</organism>
<comment type="caution">
    <text evidence="1">The sequence shown here is derived from an EMBL/GenBank/DDBJ whole genome shotgun (WGS) entry which is preliminary data.</text>
</comment>
<sequence length="111" mass="13116">MVSVFAWRHQGRREMLFLEWSRPGTPCMQGQCHFLRVTRNGFYRMGHEGQWQLRLSGEGPVLDLLNFRCEASKLSTQLKSLSCAKDLVKELESYIVDFDELYLEIRKLFKQ</sequence>